<comment type="caution">
    <text evidence="1">The sequence shown here is derived from an EMBL/GenBank/DDBJ whole genome shotgun (WGS) entry which is preliminary data.</text>
</comment>
<name>A0A5M8RLW9_9BACI</name>
<protein>
    <submittedName>
        <fullName evidence="1">Uncharacterized protein</fullName>
    </submittedName>
</protein>
<evidence type="ECO:0000313" key="1">
    <source>
        <dbReference type="EMBL" id="KAA6446922.1"/>
    </source>
</evidence>
<dbReference type="AlphaFoldDB" id="A0A5M8RLW9"/>
<reference evidence="1 2" key="1">
    <citation type="submission" date="2018-08" db="EMBL/GenBank/DDBJ databases">
        <title>Bacillus phenotypic plasticity.</title>
        <authorList>
            <person name="Hurtado E."/>
        </authorList>
    </citation>
    <scope>NUCLEOTIDE SEQUENCE [LARGE SCALE GENOMIC DNA]</scope>
    <source>
        <strain evidence="1 2">427</strain>
    </source>
</reference>
<dbReference type="EMBL" id="QSND01000007">
    <property type="protein sequence ID" value="KAA6446922.1"/>
    <property type="molecule type" value="Genomic_DNA"/>
</dbReference>
<dbReference type="RefSeq" id="WP_150149955.1">
    <property type="nucleotide sequence ID" value="NZ_QSND01000007.1"/>
</dbReference>
<sequence length="172" mass="20196">MYQITIFTMEKKEKINDGLKKFGFSLIGNDFKLFVEEKHFTISPFKRQPEYGPFGYRIQSDLYAASLLSLFDHFISWINPKVNAVDLKIQKMINKNEVRKILAENPSMKQVDPRGCYQFKRVGIVMINGFIQFQVRGRNLKLADAIEEIEFTRDVINRVNFDLFSFHEADNN</sequence>
<evidence type="ECO:0000313" key="2">
    <source>
        <dbReference type="Proteomes" id="UP000324326"/>
    </source>
</evidence>
<accession>A0A5M8RLW9</accession>
<dbReference type="Proteomes" id="UP000324326">
    <property type="component" value="Unassembled WGS sequence"/>
</dbReference>
<organism evidence="1 2">
    <name type="scientific">Bacillus swezeyi</name>
    <dbReference type="NCBI Taxonomy" id="1925020"/>
    <lineage>
        <taxon>Bacteria</taxon>
        <taxon>Bacillati</taxon>
        <taxon>Bacillota</taxon>
        <taxon>Bacilli</taxon>
        <taxon>Bacillales</taxon>
        <taxon>Bacillaceae</taxon>
        <taxon>Bacillus</taxon>
    </lineage>
</organism>
<proteinExistence type="predicted"/>
<gene>
    <name evidence="1" type="ORF">DX927_22995</name>
</gene>